<dbReference type="Gene3D" id="3.30.70.330">
    <property type="match status" value="2"/>
</dbReference>
<dbReference type="PANTHER" id="PTHR15608:SF0">
    <property type="entry name" value="HIV TAT-SPECIFIC FACTOR 1"/>
    <property type="match status" value="1"/>
</dbReference>
<evidence type="ECO:0000259" key="3">
    <source>
        <dbReference type="PROSITE" id="PS50102"/>
    </source>
</evidence>
<sequence>MSLALAKVFYYQNPHTKQPSSSPVSAKQLCRILCPVNSQSANGQSKAHSFLNENTMVIEFDPVQNKYDEKGWTPINQVPILKEACSTWYFEFIEEQSKDDNGSSDQSTKQSTKGPISCREIATKYFQQLEDNVEGNDIVTAETRVWSTALSDGAWKPIRELPDLLDAMEAFQDTIHVNMDPSNVSNKDPNETNKKDIKDDENVDNSKENSLLDDFFSSTAELGEDLDGNDGDEEEYQSDGGTNYVKKNGEWIKATKKKQDSDSSKNRNEFKKNSNKEDNKQQKGSVSKKKKFKAKNAKCWVYVTNLPSDTNELEIANYFKKVGVLDIDPESQHPKVKLYRYKGGEEISTSDGDAKDDEKTSTRVAKKGELKGDASVCYAKAESVNLAIQLLDDSIFRTQDSTGKFLSDPPRIGVQRAKFEAHGEYQENKKRKVSDVKRKVARLAKLQAVGWDDGDNGRITGGLKGLRIIVLKNLFDASALREVVEAKVDCFLIGVEKEIREKCQEFGTVEKITIFFKNRKDGVGIVKFTQPSAAEEAIQEFQGKSIRGTIIDSSYWDGVTDYTIRNFEEEEKDTEKRLDEFGSWLDNQELPEEFQLNVEKH</sequence>
<accession>A0AAD3CYN8</accession>
<evidence type="ECO:0000256" key="1">
    <source>
        <dbReference type="PROSITE-ProRule" id="PRU00176"/>
    </source>
</evidence>
<dbReference type="PANTHER" id="PTHR15608">
    <property type="entry name" value="SPLICING FACTOR U2AF-ASSOCIATED PROTEIN 2"/>
    <property type="match status" value="1"/>
</dbReference>
<dbReference type="Proteomes" id="UP001054902">
    <property type="component" value="Unassembled WGS sequence"/>
</dbReference>
<feature type="compositionally biased region" description="Basic and acidic residues" evidence="2">
    <location>
        <begin position="257"/>
        <end position="281"/>
    </location>
</feature>
<dbReference type="GO" id="GO:0003723">
    <property type="term" value="F:RNA binding"/>
    <property type="evidence" value="ECO:0007669"/>
    <property type="project" value="UniProtKB-UniRule"/>
</dbReference>
<keyword evidence="5" id="KW-1185">Reference proteome</keyword>
<protein>
    <recommendedName>
        <fullName evidence="3">RRM domain-containing protein</fullName>
    </recommendedName>
</protein>
<keyword evidence="1" id="KW-0694">RNA-binding</keyword>
<comment type="caution">
    <text evidence="4">The sequence shown here is derived from an EMBL/GenBank/DDBJ whole genome shotgun (WGS) entry which is preliminary data.</text>
</comment>
<dbReference type="EMBL" id="BLLK01000047">
    <property type="protein sequence ID" value="GFH54657.1"/>
    <property type="molecule type" value="Genomic_DNA"/>
</dbReference>
<dbReference type="InterPro" id="IPR034393">
    <property type="entry name" value="TatSF1-like"/>
</dbReference>
<dbReference type="AlphaFoldDB" id="A0AAD3CYN8"/>
<feature type="region of interest" description="Disordered" evidence="2">
    <location>
        <begin position="222"/>
        <end position="290"/>
    </location>
</feature>
<feature type="compositionally biased region" description="Basic and acidic residues" evidence="2">
    <location>
        <begin position="188"/>
        <end position="207"/>
    </location>
</feature>
<feature type="compositionally biased region" description="Acidic residues" evidence="2">
    <location>
        <begin position="222"/>
        <end position="237"/>
    </location>
</feature>
<name>A0AAD3CYN8_9STRA</name>
<dbReference type="InterPro" id="IPR035979">
    <property type="entry name" value="RBD_domain_sf"/>
</dbReference>
<gene>
    <name evidence="4" type="ORF">CTEN210_11133</name>
</gene>
<dbReference type="InterPro" id="IPR000504">
    <property type="entry name" value="RRM_dom"/>
</dbReference>
<evidence type="ECO:0000256" key="2">
    <source>
        <dbReference type="SAM" id="MobiDB-lite"/>
    </source>
</evidence>
<dbReference type="GO" id="GO:0005686">
    <property type="term" value="C:U2 snRNP"/>
    <property type="evidence" value="ECO:0007669"/>
    <property type="project" value="TreeGrafter"/>
</dbReference>
<dbReference type="SUPFAM" id="SSF54928">
    <property type="entry name" value="RNA-binding domain, RBD"/>
    <property type="match status" value="2"/>
</dbReference>
<dbReference type="InterPro" id="IPR012677">
    <property type="entry name" value="Nucleotide-bd_a/b_plait_sf"/>
</dbReference>
<feature type="domain" description="RRM" evidence="3">
    <location>
        <begin position="467"/>
        <end position="558"/>
    </location>
</feature>
<organism evidence="4 5">
    <name type="scientific">Chaetoceros tenuissimus</name>
    <dbReference type="NCBI Taxonomy" id="426638"/>
    <lineage>
        <taxon>Eukaryota</taxon>
        <taxon>Sar</taxon>
        <taxon>Stramenopiles</taxon>
        <taxon>Ochrophyta</taxon>
        <taxon>Bacillariophyta</taxon>
        <taxon>Coscinodiscophyceae</taxon>
        <taxon>Chaetocerotophycidae</taxon>
        <taxon>Chaetocerotales</taxon>
        <taxon>Chaetocerotaceae</taxon>
        <taxon>Chaetoceros</taxon>
    </lineage>
</organism>
<dbReference type="GO" id="GO:0005684">
    <property type="term" value="C:U2-type spliceosomal complex"/>
    <property type="evidence" value="ECO:0007669"/>
    <property type="project" value="TreeGrafter"/>
</dbReference>
<dbReference type="PROSITE" id="PS50102">
    <property type="entry name" value="RRM"/>
    <property type="match status" value="1"/>
</dbReference>
<proteinExistence type="predicted"/>
<evidence type="ECO:0000313" key="5">
    <source>
        <dbReference type="Proteomes" id="UP001054902"/>
    </source>
</evidence>
<dbReference type="SMART" id="SM00360">
    <property type="entry name" value="RRM"/>
    <property type="match status" value="2"/>
</dbReference>
<reference evidence="4 5" key="1">
    <citation type="journal article" date="2021" name="Sci. Rep.">
        <title>The genome of the diatom Chaetoceros tenuissimus carries an ancient integrated fragment of an extant virus.</title>
        <authorList>
            <person name="Hongo Y."/>
            <person name="Kimura K."/>
            <person name="Takaki Y."/>
            <person name="Yoshida Y."/>
            <person name="Baba S."/>
            <person name="Kobayashi G."/>
            <person name="Nagasaki K."/>
            <person name="Hano T."/>
            <person name="Tomaru Y."/>
        </authorList>
    </citation>
    <scope>NUCLEOTIDE SEQUENCE [LARGE SCALE GENOMIC DNA]</scope>
    <source>
        <strain evidence="4 5">NIES-3715</strain>
    </source>
</reference>
<dbReference type="Pfam" id="PF00076">
    <property type="entry name" value="RRM_1"/>
    <property type="match status" value="1"/>
</dbReference>
<evidence type="ECO:0000313" key="4">
    <source>
        <dbReference type="EMBL" id="GFH54657.1"/>
    </source>
</evidence>
<feature type="region of interest" description="Disordered" evidence="2">
    <location>
        <begin position="177"/>
        <end position="210"/>
    </location>
</feature>